<gene>
    <name evidence="7" type="ORF">SAMN05421827_11875</name>
</gene>
<evidence type="ECO:0000259" key="5">
    <source>
        <dbReference type="Pfam" id="PF25944"/>
    </source>
</evidence>
<organism evidence="7 8">
    <name type="scientific">Pedobacter terrae</name>
    <dbReference type="NCBI Taxonomy" id="405671"/>
    <lineage>
        <taxon>Bacteria</taxon>
        <taxon>Pseudomonadati</taxon>
        <taxon>Bacteroidota</taxon>
        <taxon>Sphingobacteriia</taxon>
        <taxon>Sphingobacteriales</taxon>
        <taxon>Sphingobacteriaceae</taxon>
        <taxon>Pedobacter</taxon>
    </lineage>
</organism>
<dbReference type="Pfam" id="PF25876">
    <property type="entry name" value="HH_MFP_RND"/>
    <property type="match status" value="1"/>
</dbReference>
<keyword evidence="8" id="KW-1185">Reference proteome</keyword>
<dbReference type="STRING" id="405671.SAMN05421827_11875"/>
<dbReference type="Gene3D" id="2.40.420.20">
    <property type="match status" value="1"/>
</dbReference>
<evidence type="ECO:0000259" key="6">
    <source>
        <dbReference type="Pfam" id="PF25967"/>
    </source>
</evidence>
<dbReference type="InterPro" id="IPR058626">
    <property type="entry name" value="MdtA-like_b-barrel"/>
</dbReference>
<name>A0A1G8ABF6_9SPHI</name>
<dbReference type="GO" id="GO:0022857">
    <property type="term" value="F:transmembrane transporter activity"/>
    <property type="evidence" value="ECO:0007669"/>
    <property type="project" value="InterPro"/>
</dbReference>
<dbReference type="Pfam" id="PF25944">
    <property type="entry name" value="Beta-barrel_RND"/>
    <property type="match status" value="1"/>
</dbReference>
<evidence type="ECO:0000256" key="2">
    <source>
        <dbReference type="ARBA" id="ARBA00009477"/>
    </source>
</evidence>
<feature type="domain" description="Multidrug resistance protein MdtA-like beta-barrel" evidence="5">
    <location>
        <begin position="222"/>
        <end position="298"/>
    </location>
</feature>
<dbReference type="Pfam" id="PF25967">
    <property type="entry name" value="RND-MFP_C"/>
    <property type="match status" value="1"/>
</dbReference>
<dbReference type="Proteomes" id="UP000199643">
    <property type="component" value="Unassembled WGS sequence"/>
</dbReference>
<evidence type="ECO:0000313" key="8">
    <source>
        <dbReference type="Proteomes" id="UP000199643"/>
    </source>
</evidence>
<dbReference type="Gene3D" id="2.40.50.100">
    <property type="match status" value="1"/>
</dbReference>
<evidence type="ECO:0000313" key="7">
    <source>
        <dbReference type="EMBL" id="SDH18304.1"/>
    </source>
</evidence>
<dbReference type="Pfam" id="PF25917">
    <property type="entry name" value="BSH_RND"/>
    <property type="match status" value="1"/>
</dbReference>
<reference evidence="8" key="1">
    <citation type="submission" date="2016-10" db="EMBL/GenBank/DDBJ databases">
        <authorList>
            <person name="Varghese N."/>
            <person name="Submissions S."/>
        </authorList>
    </citation>
    <scope>NUCLEOTIDE SEQUENCE [LARGE SCALE GENOMIC DNA]</scope>
    <source>
        <strain evidence="8">DSM 17933</strain>
    </source>
</reference>
<comment type="similarity">
    <text evidence="2">Belongs to the membrane fusion protein (MFP) (TC 8.A.1) family.</text>
</comment>
<dbReference type="PANTHER" id="PTHR30158">
    <property type="entry name" value="ACRA/E-RELATED COMPONENT OF DRUG EFFLUX TRANSPORTER"/>
    <property type="match status" value="1"/>
</dbReference>
<dbReference type="PANTHER" id="PTHR30158:SF23">
    <property type="entry name" value="MULTIDRUG RESISTANCE PROTEIN MEXA"/>
    <property type="match status" value="1"/>
</dbReference>
<dbReference type="Gene3D" id="2.40.30.170">
    <property type="match status" value="1"/>
</dbReference>
<evidence type="ECO:0000259" key="4">
    <source>
        <dbReference type="Pfam" id="PF25917"/>
    </source>
</evidence>
<dbReference type="AlphaFoldDB" id="A0A1G8ABF6"/>
<dbReference type="GO" id="GO:0005886">
    <property type="term" value="C:plasma membrane"/>
    <property type="evidence" value="ECO:0007669"/>
    <property type="project" value="TreeGrafter"/>
</dbReference>
<feature type="domain" description="Multidrug resistance protein MdtA-like C-terminal permuted SH3" evidence="6">
    <location>
        <begin position="311"/>
        <end position="369"/>
    </location>
</feature>
<protein>
    <submittedName>
        <fullName evidence="7">Membrane fusion protein, multidrug efflux system</fullName>
    </submittedName>
</protein>
<dbReference type="InterPro" id="IPR006143">
    <property type="entry name" value="RND_pump_MFP"/>
</dbReference>
<dbReference type="InterPro" id="IPR058625">
    <property type="entry name" value="MdtA-like_BSH"/>
</dbReference>
<comment type="subcellular location">
    <subcellularLocation>
        <location evidence="1">Cell envelope</location>
    </subcellularLocation>
</comment>
<dbReference type="NCBIfam" id="TIGR01730">
    <property type="entry name" value="RND_mfp"/>
    <property type="match status" value="1"/>
</dbReference>
<sequence>MPAFGYGHCIRKRNKENTQMKIKWMAILVLAAAMQACTGETAQKKDNEIAEIPVLKLAQQDTSLSFDYVADIQAYKNVDIKSRIHGFIEKVMVDEGEKVHKGQLLFQLNDREHVISLNKAKASLASALSAASIAQVELERITTLVDKKVISPSELSLGKARFSEAEAQIKTAKAMIDDANQKLSYSRIRSPFDGTIDRIPLKAGSLIDEGALLTTISDTREMYAYFDISENEYLQFTRNGKGRFEQNKAVKLILSDGSAYPVKGKIQTHENAFSGNTGSIAFRAVFANPKNILKHGASGKVELESKLAGSILIPQKSVFEIQDKNYVFVVGKGNMVKMKSFVPKLRLPGFFVCASGLDAGETIVYEGIQNIRDGAVIKPVYTSNKSLLARK</sequence>
<dbReference type="SUPFAM" id="SSF111369">
    <property type="entry name" value="HlyD-like secretion proteins"/>
    <property type="match status" value="1"/>
</dbReference>
<feature type="domain" description="Multidrug resistance protein MdtA-like alpha-helical hairpin" evidence="3">
    <location>
        <begin position="117"/>
        <end position="186"/>
    </location>
</feature>
<dbReference type="InterPro" id="IPR058624">
    <property type="entry name" value="MdtA-like_HH"/>
</dbReference>
<evidence type="ECO:0000259" key="3">
    <source>
        <dbReference type="Pfam" id="PF25876"/>
    </source>
</evidence>
<dbReference type="EMBL" id="FNCH01000018">
    <property type="protein sequence ID" value="SDH18304.1"/>
    <property type="molecule type" value="Genomic_DNA"/>
</dbReference>
<evidence type="ECO:0000256" key="1">
    <source>
        <dbReference type="ARBA" id="ARBA00004196"/>
    </source>
</evidence>
<dbReference type="InterPro" id="IPR058627">
    <property type="entry name" value="MdtA-like_C"/>
</dbReference>
<accession>A0A1G8ABF6</accession>
<proteinExistence type="inferred from homology"/>
<dbReference type="Gene3D" id="1.10.287.470">
    <property type="entry name" value="Helix hairpin bin"/>
    <property type="match status" value="1"/>
</dbReference>
<dbReference type="GO" id="GO:0046677">
    <property type="term" value="P:response to antibiotic"/>
    <property type="evidence" value="ECO:0007669"/>
    <property type="project" value="TreeGrafter"/>
</dbReference>
<feature type="domain" description="Multidrug resistance protein MdtA-like barrel-sandwich hybrid" evidence="4">
    <location>
        <begin position="77"/>
        <end position="212"/>
    </location>
</feature>
<dbReference type="GO" id="GO:0030313">
    <property type="term" value="C:cell envelope"/>
    <property type="evidence" value="ECO:0007669"/>
    <property type="project" value="UniProtKB-SubCell"/>
</dbReference>